<evidence type="ECO:0000313" key="1">
    <source>
        <dbReference type="EMBL" id="VDP23505.1"/>
    </source>
</evidence>
<sequence>MSNLYCVTIKNERNAILKRNGFGKQSGERRPDPVG</sequence>
<name>A0A183I7L5_9BILA</name>
<reference evidence="1 2" key="2">
    <citation type="submission" date="2018-11" db="EMBL/GenBank/DDBJ databases">
        <authorList>
            <consortium name="Pathogen Informatics"/>
        </authorList>
    </citation>
    <scope>NUCLEOTIDE SEQUENCE [LARGE SCALE GENOMIC DNA]</scope>
</reference>
<organism evidence="3">
    <name type="scientific">Onchocerca flexuosa</name>
    <dbReference type="NCBI Taxonomy" id="387005"/>
    <lineage>
        <taxon>Eukaryota</taxon>
        <taxon>Metazoa</taxon>
        <taxon>Ecdysozoa</taxon>
        <taxon>Nematoda</taxon>
        <taxon>Chromadorea</taxon>
        <taxon>Rhabditida</taxon>
        <taxon>Spirurina</taxon>
        <taxon>Spiruromorpha</taxon>
        <taxon>Filarioidea</taxon>
        <taxon>Onchocercidae</taxon>
        <taxon>Onchocerca</taxon>
    </lineage>
</organism>
<dbReference type="AlphaFoldDB" id="A0A183I7L5"/>
<evidence type="ECO:0000313" key="3">
    <source>
        <dbReference type="WBParaSite" id="OFLC_0001574001-mRNA-1"/>
    </source>
</evidence>
<dbReference type="WBParaSite" id="OFLC_0001574001-mRNA-1">
    <property type="protein sequence ID" value="OFLC_0001574001-mRNA-1"/>
    <property type="gene ID" value="OFLC_0001574001"/>
</dbReference>
<dbReference type="Proteomes" id="UP000267606">
    <property type="component" value="Unassembled WGS sequence"/>
</dbReference>
<gene>
    <name evidence="1" type="ORF">OFLC_LOCUS15728</name>
</gene>
<proteinExistence type="predicted"/>
<reference evidence="3" key="1">
    <citation type="submission" date="2016-06" db="UniProtKB">
        <authorList>
            <consortium name="WormBaseParasite"/>
        </authorList>
    </citation>
    <scope>IDENTIFICATION</scope>
</reference>
<protein>
    <submittedName>
        <fullName evidence="3">Transposase</fullName>
    </submittedName>
</protein>
<dbReference type="EMBL" id="UZAJ01042724">
    <property type="protein sequence ID" value="VDP23505.1"/>
    <property type="molecule type" value="Genomic_DNA"/>
</dbReference>
<keyword evidence="2" id="KW-1185">Reference proteome</keyword>
<accession>A0A183I7L5</accession>
<evidence type="ECO:0000313" key="2">
    <source>
        <dbReference type="Proteomes" id="UP000267606"/>
    </source>
</evidence>